<dbReference type="InterPro" id="IPR018294">
    <property type="entry name" value="ISPD_synthase_CS"/>
</dbReference>
<feature type="region of interest" description="2-C-methyl-D-erythritol 2,4-cyclodiphosphate synthase" evidence="14">
    <location>
        <begin position="231"/>
        <end position="386"/>
    </location>
</feature>
<feature type="site" description="Positions MEP for the nucleophilic attack" evidence="14">
    <location>
        <position position="206"/>
    </location>
</feature>
<dbReference type="OrthoDB" id="9804336at2"/>
<evidence type="ECO:0000256" key="12">
    <source>
        <dbReference type="ARBA" id="ARBA00023239"/>
    </source>
</evidence>
<keyword evidence="12 14" id="KW-0456">Lyase</keyword>
<dbReference type="NCBIfam" id="NF006899">
    <property type="entry name" value="PRK09382.1"/>
    <property type="match status" value="1"/>
</dbReference>
<feature type="binding site" evidence="14">
    <location>
        <position position="237"/>
    </location>
    <ligand>
        <name>a divalent metal cation</name>
        <dbReference type="ChEBI" id="CHEBI:60240"/>
    </ligand>
</feature>
<dbReference type="Gene3D" id="3.30.1330.50">
    <property type="entry name" value="2-C-methyl-D-erythritol 2,4-cyclodiphosphate synthase"/>
    <property type="match status" value="1"/>
</dbReference>
<dbReference type="Gene3D" id="3.90.550.10">
    <property type="entry name" value="Spore Coat Polysaccharide Biosynthesis Protein SpsA, Chain A"/>
    <property type="match status" value="1"/>
</dbReference>
<evidence type="ECO:0000256" key="11">
    <source>
        <dbReference type="ARBA" id="ARBA00023229"/>
    </source>
</evidence>
<dbReference type="HAMAP" id="MF_00108">
    <property type="entry name" value="IspD"/>
    <property type="match status" value="1"/>
</dbReference>
<comment type="cofactor">
    <cofactor evidence="3 14">
        <name>a divalent metal cation</name>
        <dbReference type="ChEBI" id="CHEBI:60240"/>
    </cofactor>
</comment>
<evidence type="ECO:0000313" key="17">
    <source>
        <dbReference type="Proteomes" id="UP000233742"/>
    </source>
</evidence>
<dbReference type="InterPro" id="IPR020555">
    <property type="entry name" value="MECDP_synthase_CS"/>
</dbReference>
<dbReference type="NCBIfam" id="TIGR00151">
    <property type="entry name" value="ispF"/>
    <property type="match status" value="1"/>
</dbReference>
<name>A0A2K9ES35_9RHOB</name>
<proteinExistence type="inferred from homology"/>
<feature type="site" description="Transition state stabilizer" evidence="14">
    <location>
        <position position="362"/>
    </location>
</feature>
<evidence type="ECO:0000256" key="8">
    <source>
        <dbReference type="ARBA" id="ARBA00022679"/>
    </source>
</evidence>
<evidence type="ECO:0000256" key="5">
    <source>
        <dbReference type="ARBA" id="ARBA00004787"/>
    </source>
</evidence>
<feature type="site" description="Positions MEP for the nucleophilic attack" evidence="14">
    <location>
        <position position="153"/>
    </location>
</feature>
<dbReference type="SUPFAM" id="SSF53448">
    <property type="entry name" value="Nucleotide-diphospho-sugar transferases"/>
    <property type="match status" value="1"/>
</dbReference>
<feature type="binding site" evidence="14">
    <location>
        <position position="271"/>
    </location>
    <ligand>
        <name>a divalent metal cation</name>
        <dbReference type="ChEBI" id="CHEBI:60240"/>
    </ligand>
</feature>
<evidence type="ECO:0000256" key="9">
    <source>
        <dbReference type="ARBA" id="ARBA00022695"/>
    </source>
</evidence>
<dbReference type="InterPro" id="IPR029044">
    <property type="entry name" value="Nucleotide-diphossugar_trans"/>
</dbReference>
<feature type="region of interest" description="2-C-methyl-D-erythritol 4-phosphate cytidylyltransferase" evidence="14">
    <location>
        <begin position="1"/>
        <end position="230"/>
    </location>
</feature>
<dbReference type="EC" id="2.7.7.60" evidence="14"/>
<evidence type="ECO:0000256" key="2">
    <source>
        <dbReference type="ARBA" id="ARBA00001282"/>
    </source>
</evidence>
<sequence length="386" mass="40428">MTVIAPKSHAAIITAAGRGTRAGGDAPKQWQDLRGRPVLAHTLDAFAGFDRVILVVHPADMGRAIDSFAGQCTIITGGETRAASVRAALDSLEGSDITHVLIHDGARPLVSDAVIQGVLDALQEGAEAAAPALPVSDALWRGENGTVTGTAARDGLYRAQTPQGFFFTQISKSHRDHPHDAADDVELARKSGIPVAITPGDEDNLKITFPADFARAERILGARMNSAFDIRLGNGYDVHALGPGDHVTLCGIRIDHDHGLIGHSDADVGMHALTDAIYGALAAGDIGRHFPPSDPQWKGADSAIFLRHAADLARKKGFTIANADITLICEAPKIGPHAGAMQDRLARIMGVEAARISVKATTSERLGFTGRGEGIAAIATCALMKG</sequence>
<evidence type="ECO:0000256" key="1">
    <source>
        <dbReference type="ARBA" id="ARBA00000200"/>
    </source>
</evidence>
<evidence type="ECO:0000256" key="7">
    <source>
        <dbReference type="ARBA" id="ARBA00009789"/>
    </source>
</evidence>
<comment type="caution">
    <text evidence="14">Lacks conserved residue(s) required for the propagation of feature annotation.</text>
</comment>
<reference evidence="16 17" key="1">
    <citation type="submission" date="2017-12" db="EMBL/GenBank/DDBJ databases">
        <authorList>
            <person name="Hurst M.R.H."/>
        </authorList>
    </citation>
    <scope>NUCLEOTIDE SEQUENCE [LARGE SCALE GENOMIC DNA]</scope>
    <source>
        <strain evidence="16 17">BM15</strain>
    </source>
</reference>
<keyword evidence="13 14" id="KW-0511">Multifunctional enzyme</keyword>
<dbReference type="GO" id="GO:0050518">
    <property type="term" value="F:2-C-methyl-D-erythritol 4-phosphate cytidylyltransferase activity"/>
    <property type="evidence" value="ECO:0007669"/>
    <property type="project" value="UniProtKB-UniRule"/>
</dbReference>
<feature type="binding site" evidence="14">
    <location>
        <begin position="361"/>
        <end position="364"/>
    </location>
    <ligand>
        <name>4-CDP-2-C-methyl-D-erythritol 2-phosphate</name>
        <dbReference type="ChEBI" id="CHEBI:57919"/>
    </ligand>
</feature>
<dbReference type="InterPro" id="IPR034683">
    <property type="entry name" value="IspD/TarI"/>
</dbReference>
<comment type="pathway">
    <text evidence="4 14">Isoprenoid biosynthesis; isopentenyl diphosphate biosynthesis via DXP pathway; isopentenyl diphosphate from 1-deoxy-D-xylulose 5-phosphate: step 4/6.</text>
</comment>
<dbReference type="GO" id="GO:0046872">
    <property type="term" value="F:metal ion binding"/>
    <property type="evidence" value="ECO:0007669"/>
    <property type="project" value="UniProtKB-KW"/>
</dbReference>
<keyword evidence="17" id="KW-1185">Reference proteome</keyword>
<comment type="function">
    <text evidence="14">Bifunctional enzyme that catalyzes the formation of 4-diphosphocytidyl-2-C-methyl-D-erythritol from CTP and 2-C-methyl-D-erythritol 4-phosphate (MEP) (IspD), and catalyzes the conversion of 4-diphosphocytidyl-2-C-methyl-D-erythritol 2-phosphate (CDP-ME2P) to 2-C-methyl-D-erythritol 2,4-cyclodiphosphate (ME-CPP) with a corresponding release of cytidine 5-monophosphate (CMP) (IspF).</text>
</comment>
<dbReference type="Pfam" id="PF01128">
    <property type="entry name" value="IspD"/>
    <property type="match status" value="1"/>
</dbReference>
<comment type="pathway">
    <text evidence="5 14">Isoprenoid biosynthesis; isopentenyl diphosphate biosynthesis via DXP pathway; isopentenyl diphosphate from 1-deoxy-D-xylulose 5-phosphate: step 2/6.</text>
</comment>
<dbReference type="SUPFAM" id="SSF69765">
    <property type="entry name" value="IpsF-like"/>
    <property type="match status" value="1"/>
</dbReference>
<dbReference type="Pfam" id="PF02542">
    <property type="entry name" value="YgbB"/>
    <property type="match status" value="1"/>
</dbReference>
<dbReference type="AlphaFoldDB" id="A0A2K9ES35"/>
<keyword evidence="9 14" id="KW-0548">Nucleotidyltransferase</keyword>
<dbReference type="GO" id="GO:0019288">
    <property type="term" value="P:isopentenyl diphosphate biosynthetic process, methylerythritol 4-phosphate pathway"/>
    <property type="evidence" value="ECO:0007669"/>
    <property type="project" value="UniProtKB-UniRule"/>
</dbReference>
<dbReference type="KEGG" id="paro:CUV01_15120"/>
<comment type="similarity">
    <text evidence="14">In the C-terminal section; belongs to the IspF family.</text>
</comment>
<feature type="site" description="Transition state stabilizer" evidence="14">
    <location>
        <position position="21"/>
    </location>
</feature>
<keyword evidence="10 14" id="KW-0479">Metal-binding</keyword>
<accession>A0A2K9ES35</accession>
<dbReference type="PROSITE" id="PS01350">
    <property type="entry name" value="ISPF"/>
    <property type="match status" value="1"/>
</dbReference>
<feature type="domain" description="2-C-methyl-D-erythritol 2,4-cyclodiphosphate synthase" evidence="15">
    <location>
        <begin position="230"/>
        <end position="383"/>
    </location>
</feature>
<dbReference type="InterPro" id="IPR003526">
    <property type="entry name" value="MECDP_synthase"/>
</dbReference>
<feature type="binding site" evidence="14">
    <location>
        <position position="371"/>
    </location>
    <ligand>
        <name>4-CDP-2-C-methyl-D-erythritol 2-phosphate</name>
        <dbReference type="ChEBI" id="CHEBI:57919"/>
    </ligand>
</feature>
<feature type="site" description="Transition state stabilizer" evidence="14">
    <location>
        <position position="28"/>
    </location>
</feature>
<keyword evidence="8 14" id="KW-0808">Transferase</keyword>
<dbReference type="HAMAP" id="MF_01520">
    <property type="entry name" value="IspDF"/>
    <property type="match status" value="1"/>
</dbReference>
<feature type="binding site" evidence="14">
    <location>
        <begin position="285"/>
        <end position="287"/>
    </location>
    <ligand>
        <name>4-CDP-2-C-methyl-D-erythritol 2-phosphate</name>
        <dbReference type="ChEBI" id="CHEBI:57919"/>
    </ligand>
</feature>
<comment type="catalytic activity">
    <reaction evidence="2 14">
        <text>2-C-methyl-D-erythritol 4-phosphate + CTP + H(+) = 4-CDP-2-C-methyl-D-erythritol + diphosphate</text>
        <dbReference type="Rhea" id="RHEA:13429"/>
        <dbReference type="ChEBI" id="CHEBI:15378"/>
        <dbReference type="ChEBI" id="CHEBI:33019"/>
        <dbReference type="ChEBI" id="CHEBI:37563"/>
        <dbReference type="ChEBI" id="CHEBI:57823"/>
        <dbReference type="ChEBI" id="CHEBI:58262"/>
        <dbReference type="EC" id="2.7.7.60"/>
    </reaction>
</comment>
<dbReference type="GO" id="GO:0008685">
    <property type="term" value="F:2-C-methyl-D-erythritol 2,4-cyclodiphosphate synthase activity"/>
    <property type="evidence" value="ECO:0007669"/>
    <property type="project" value="UniProtKB-UniRule"/>
</dbReference>
<dbReference type="NCBIfam" id="TIGR00453">
    <property type="entry name" value="ispD"/>
    <property type="match status" value="1"/>
</dbReference>
<dbReference type="GO" id="GO:0016114">
    <property type="term" value="P:terpenoid biosynthetic process"/>
    <property type="evidence" value="ECO:0007669"/>
    <property type="project" value="InterPro"/>
</dbReference>
<evidence type="ECO:0000256" key="13">
    <source>
        <dbReference type="ARBA" id="ARBA00023268"/>
    </source>
</evidence>
<dbReference type="HAMAP" id="MF_00107">
    <property type="entry name" value="IspF"/>
    <property type="match status" value="1"/>
</dbReference>
<organism evidence="16 17">
    <name type="scientific">Paracoccus tegillarcae</name>
    <dbReference type="NCBI Taxonomy" id="1529068"/>
    <lineage>
        <taxon>Bacteria</taxon>
        <taxon>Pseudomonadati</taxon>
        <taxon>Pseudomonadota</taxon>
        <taxon>Alphaproteobacteria</taxon>
        <taxon>Rhodobacterales</taxon>
        <taxon>Paracoccaceae</taxon>
        <taxon>Paracoccus</taxon>
    </lineage>
</organism>
<dbReference type="EC" id="4.6.1.12" evidence="14"/>
<feature type="binding site" evidence="14">
    <location>
        <begin position="237"/>
        <end position="239"/>
    </location>
    <ligand>
        <name>4-CDP-2-C-methyl-D-erythritol 2-phosphate</name>
        <dbReference type="ChEBI" id="CHEBI:57919"/>
    </ligand>
</feature>
<evidence type="ECO:0000259" key="15">
    <source>
        <dbReference type="Pfam" id="PF02542"/>
    </source>
</evidence>
<dbReference type="Proteomes" id="UP000233742">
    <property type="component" value="Chromosome"/>
</dbReference>
<dbReference type="PROSITE" id="PS01295">
    <property type="entry name" value="ISPD"/>
    <property type="match status" value="1"/>
</dbReference>
<dbReference type="EMBL" id="CP025408">
    <property type="protein sequence ID" value="AUH34535.1"/>
    <property type="molecule type" value="Genomic_DNA"/>
</dbReference>
<dbReference type="InterPro" id="IPR026596">
    <property type="entry name" value="IspD/F"/>
</dbReference>
<protein>
    <recommendedName>
        <fullName evidence="14">Bifunctional enzyme IspD/IspF</fullName>
    </recommendedName>
    <domain>
        <recommendedName>
            <fullName evidence="14">2-C-methyl-D-erythritol 4-phosphate cytidylyltransferase</fullName>
            <ecNumber evidence="14">2.7.7.60</ecNumber>
        </recommendedName>
        <alternativeName>
            <fullName evidence="14">4-diphosphocytidyl-2C-methyl-D-erythritol synthase</fullName>
        </alternativeName>
        <alternativeName>
            <fullName evidence="14">MEP cytidylyltransferase</fullName>
            <shortName evidence="14">MCT</shortName>
        </alternativeName>
    </domain>
    <domain>
        <recommendedName>
            <fullName evidence="14">2-C-methyl-D-erythritol 2,4-cyclodiphosphate synthase</fullName>
            <shortName evidence="14">MECDP-synthase</shortName>
            <shortName evidence="14">MECPP-synthase</shortName>
            <shortName evidence="14">MECPS</shortName>
            <ecNumber evidence="14">4.6.1.12</ecNumber>
        </recommendedName>
    </domain>
</protein>
<dbReference type="InterPro" id="IPR001228">
    <property type="entry name" value="IspD"/>
</dbReference>
<evidence type="ECO:0000256" key="6">
    <source>
        <dbReference type="ARBA" id="ARBA00008480"/>
    </source>
</evidence>
<gene>
    <name evidence="14" type="primary">ispDF</name>
    <name evidence="16" type="ORF">CUV01_15120</name>
</gene>
<feature type="binding site" evidence="14">
    <location>
        <position position="368"/>
    </location>
    <ligand>
        <name>4-CDP-2-C-methyl-D-erythritol 2-phosphate</name>
        <dbReference type="ChEBI" id="CHEBI:57919"/>
    </ligand>
</feature>
<comment type="similarity">
    <text evidence="6">Belongs to the IspF family.</text>
</comment>
<evidence type="ECO:0000313" key="16">
    <source>
        <dbReference type="EMBL" id="AUH34535.1"/>
    </source>
</evidence>
<dbReference type="UniPathway" id="UPA00056">
    <property type="reaction ID" value="UER00093"/>
</dbReference>
<dbReference type="PANTHER" id="PTHR43181:SF1">
    <property type="entry name" value="2-C-METHYL-D-ERYTHRITOL 2,4-CYCLODIPHOSPHATE SYNTHASE, CHLOROPLASTIC"/>
    <property type="match status" value="1"/>
</dbReference>
<evidence type="ECO:0000256" key="14">
    <source>
        <dbReference type="HAMAP-Rule" id="MF_01520"/>
    </source>
</evidence>
<dbReference type="RefSeq" id="WP_101461197.1">
    <property type="nucleotide sequence ID" value="NZ_CP025408.1"/>
</dbReference>
<dbReference type="CDD" id="cd00554">
    <property type="entry name" value="MECDP_synthase"/>
    <property type="match status" value="1"/>
</dbReference>
<comment type="similarity">
    <text evidence="14">In the N-terminal section; belongs to the IspD/TarI cytidylyltransferase family. IspD subfamily.</text>
</comment>
<evidence type="ECO:0000256" key="3">
    <source>
        <dbReference type="ARBA" id="ARBA00001968"/>
    </source>
</evidence>
<dbReference type="PANTHER" id="PTHR43181">
    <property type="entry name" value="2-C-METHYL-D-ERYTHRITOL 2,4-CYCLODIPHOSPHATE SYNTHASE, CHLOROPLASTIC"/>
    <property type="match status" value="1"/>
</dbReference>
<feature type="site" description="Transition state stabilizer" evidence="14">
    <location>
        <position position="263"/>
    </location>
</feature>
<feature type="binding site" evidence="14">
    <location>
        <begin position="263"/>
        <end position="264"/>
    </location>
    <ligand>
        <name>4-CDP-2-C-methyl-D-erythritol 2-phosphate</name>
        <dbReference type="ChEBI" id="CHEBI:57919"/>
    </ligand>
</feature>
<dbReference type="InterPro" id="IPR036571">
    <property type="entry name" value="MECDP_synthase_sf"/>
</dbReference>
<keyword evidence="11 14" id="KW-0414">Isoprene biosynthesis</keyword>
<evidence type="ECO:0000256" key="4">
    <source>
        <dbReference type="ARBA" id="ARBA00004709"/>
    </source>
</evidence>
<evidence type="ECO:0000256" key="10">
    <source>
        <dbReference type="ARBA" id="ARBA00022723"/>
    </source>
</evidence>
<dbReference type="CDD" id="cd02516">
    <property type="entry name" value="CDP-ME_synthetase"/>
    <property type="match status" value="1"/>
</dbReference>
<feature type="binding site" evidence="14">
    <location>
        <position position="239"/>
    </location>
    <ligand>
        <name>a divalent metal cation</name>
        <dbReference type="ChEBI" id="CHEBI:60240"/>
    </ligand>
</feature>
<comment type="similarity">
    <text evidence="7">Belongs to the IspD/TarI cytidylyltransferase family. IspD subfamily.</text>
</comment>
<comment type="catalytic activity">
    <reaction evidence="1 14">
        <text>4-CDP-2-C-methyl-D-erythritol 2-phosphate = 2-C-methyl-D-erythritol 2,4-cyclic diphosphate + CMP</text>
        <dbReference type="Rhea" id="RHEA:23864"/>
        <dbReference type="ChEBI" id="CHEBI:57919"/>
        <dbReference type="ChEBI" id="CHEBI:58483"/>
        <dbReference type="ChEBI" id="CHEBI:60377"/>
        <dbReference type="EC" id="4.6.1.12"/>
    </reaction>
</comment>